<keyword evidence="1" id="KW-0812">Transmembrane</keyword>
<reference evidence="2 3" key="1">
    <citation type="submission" date="2020-09" db="EMBL/GenBank/DDBJ databases">
        <title>De no assembly of potato wild relative species, Solanum commersonii.</title>
        <authorList>
            <person name="Cho K."/>
        </authorList>
    </citation>
    <scope>NUCLEOTIDE SEQUENCE [LARGE SCALE GENOMIC DNA]</scope>
    <source>
        <strain evidence="2">LZ3.2</strain>
        <tissue evidence="2">Leaf</tissue>
    </source>
</reference>
<dbReference type="AlphaFoldDB" id="A0A9J5XPI1"/>
<organism evidence="2 3">
    <name type="scientific">Solanum commersonii</name>
    <name type="common">Commerson's wild potato</name>
    <name type="synonym">Commerson's nightshade</name>
    <dbReference type="NCBI Taxonomy" id="4109"/>
    <lineage>
        <taxon>Eukaryota</taxon>
        <taxon>Viridiplantae</taxon>
        <taxon>Streptophyta</taxon>
        <taxon>Embryophyta</taxon>
        <taxon>Tracheophyta</taxon>
        <taxon>Spermatophyta</taxon>
        <taxon>Magnoliopsida</taxon>
        <taxon>eudicotyledons</taxon>
        <taxon>Gunneridae</taxon>
        <taxon>Pentapetalae</taxon>
        <taxon>asterids</taxon>
        <taxon>lamiids</taxon>
        <taxon>Solanales</taxon>
        <taxon>Solanaceae</taxon>
        <taxon>Solanoideae</taxon>
        <taxon>Solaneae</taxon>
        <taxon>Solanum</taxon>
    </lineage>
</organism>
<name>A0A9J5XPI1_SOLCO</name>
<dbReference type="EMBL" id="JACXVP010000008">
    <property type="protein sequence ID" value="KAG5590163.1"/>
    <property type="molecule type" value="Genomic_DNA"/>
</dbReference>
<gene>
    <name evidence="2" type="ORF">H5410_040677</name>
</gene>
<sequence>VKNKCVAKDHSTQLIRIVDALGDPPFWLLHRLLVFDFSIFAFWFIGRYSTTLRNCSMMHRLLPFITNLIISFSAQQTGTLGECPCFASNSKYLKNKDLHHTPNLNFWLSSSKTQVRQFKKNVSNSATQDSIMNAHTRLNLLMQRSNVYSKLQVMTHHYQRISSSPYLLQMQVQAQL</sequence>
<keyword evidence="1" id="KW-1133">Transmembrane helix</keyword>
<keyword evidence="1" id="KW-0472">Membrane</keyword>
<evidence type="ECO:0000313" key="3">
    <source>
        <dbReference type="Proteomes" id="UP000824120"/>
    </source>
</evidence>
<accession>A0A9J5XPI1</accession>
<comment type="caution">
    <text evidence="2">The sequence shown here is derived from an EMBL/GenBank/DDBJ whole genome shotgun (WGS) entry which is preliminary data.</text>
</comment>
<feature type="transmembrane region" description="Helical" evidence="1">
    <location>
        <begin position="26"/>
        <end position="45"/>
    </location>
</feature>
<feature type="non-terminal residue" evidence="2">
    <location>
        <position position="176"/>
    </location>
</feature>
<dbReference type="Proteomes" id="UP000824120">
    <property type="component" value="Chromosome 8"/>
</dbReference>
<protein>
    <submittedName>
        <fullName evidence="2">Uncharacterized protein</fullName>
    </submittedName>
</protein>
<proteinExistence type="predicted"/>
<keyword evidence="3" id="KW-1185">Reference proteome</keyword>
<evidence type="ECO:0000313" key="2">
    <source>
        <dbReference type="EMBL" id="KAG5590163.1"/>
    </source>
</evidence>
<evidence type="ECO:0000256" key="1">
    <source>
        <dbReference type="SAM" id="Phobius"/>
    </source>
</evidence>